<dbReference type="PROSITE" id="PS50885">
    <property type="entry name" value="HAMP"/>
    <property type="match status" value="1"/>
</dbReference>
<dbReference type="Gene3D" id="1.10.287.950">
    <property type="entry name" value="Methyl-accepting chemotaxis protein"/>
    <property type="match status" value="1"/>
</dbReference>
<keyword evidence="4" id="KW-0472">Membrane</keyword>
<feature type="transmembrane region" description="Helical" evidence="4">
    <location>
        <begin position="316"/>
        <end position="336"/>
    </location>
</feature>
<dbReference type="CDD" id="cd11386">
    <property type="entry name" value="MCP_signal"/>
    <property type="match status" value="1"/>
</dbReference>
<dbReference type="Pfam" id="PF00015">
    <property type="entry name" value="MCPsignal"/>
    <property type="match status" value="1"/>
</dbReference>
<comment type="caution">
    <text evidence="7">The sequence shown here is derived from an EMBL/GenBank/DDBJ whole genome shotgun (WGS) entry which is preliminary data.</text>
</comment>
<dbReference type="SUPFAM" id="SSF58104">
    <property type="entry name" value="Methyl-accepting chemotaxis protein (MCP) signaling domain"/>
    <property type="match status" value="1"/>
</dbReference>
<dbReference type="CDD" id="cd06225">
    <property type="entry name" value="HAMP"/>
    <property type="match status" value="1"/>
</dbReference>
<keyword evidence="4" id="KW-1133">Transmembrane helix</keyword>
<keyword evidence="4" id="KW-0812">Transmembrane</keyword>
<evidence type="ECO:0000256" key="3">
    <source>
        <dbReference type="PROSITE-ProRule" id="PRU00284"/>
    </source>
</evidence>
<feature type="transmembrane region" description="Helical" evidence="4">
    <location>
        <begin position="20"/>
        <end position="41"/>
    </location>
</feature>
<sequence length="666" mass="70597">MTHLLHPAIWLSARFDFRWKLFGTFLLFAILLTAATALLVLEARHSIARIDRQREGLALQLPLLNLVRSVQDHYAASLATIHGEASMRSRMTAAMIEFERGAPGVFEHPLAGQEGAQIARQWQALAATPPTDADASRNAHEAILGDLFRLRETVVDRSGLSLNDDAGVQVLTDLLNTQLVPLIQNLGQARDAGVGIIARGRISMSQREAMSIVRGSFDTLLTWMDRSVEKTGVIRPELKGALAEPFAALNGATLGVQEYLTTKLINTSDFDIAPASYHAKGSAALEAGMAFAARLIPGIDQLMATREQETRSAFQSALLAFAIAVALIAYLFAGAYTSILRSIRELEEAARAMAAGDLRARVVVRTHDEIGHVGNGFNAMAESFSALIAKVAGAAGNTRSAASELTDQVAQVTAASARQSESAARSSSSVQALAVSVQQVATHAEDTSRIARQAAELSADGRAVADQAAAGMQCIVDDIAAAVAAVLALEERSRTIDRVVHVIAEIAEQTNLLALNAAIEAARAGEVGRGFAVVADEVRKLADRTGSSTREIAATIREMRNGIQDVVAGIRQGSARVGESSVLFAKVLSALDAIHGEVTRSAMLVGDIVSVTRAQTDASHDIACSIETMAVMADENHSTARRTGTAISDLLQLSDSLRVAVAGLRV</sequence>
<accession>A0ABX1NVG2</accession>
<evidence type="ECO:0000259" key="6">
    <source>
        <dbReference type="PROSITE" id="PS50885"/>
    </source>
</evidence>
<dbReference type="InterPro" id="IPR004089">
    <property type="entry name" value="MCPsignal_dom"/>
</dbReference>
<evidence type="ECO:0000256" key="2">
    <source>
        <dbReference type="ARBA" id="ARBA00029447"/>
    </source>
</evidence>
<name>A0ABX1NVG2_9RHOO</name>
<dbReference type="PANTHER" id="PTHR32089">
    <property type="entry name" value="METHYL-ACCEPTING CHEMOTAXIS PROTEIN MCPB"/>
    <property type="match status" value="1"/>
</dbReference>
<reference evidence="7 8" key="1">
    <citation type="submission" date="2019-12" db="EMBL/GenBank/DDBJ databases">
        <title>Comparative genomics gives insights into the taxonomy of the Azoarcus-Aromatoleum group and reveals separate origins of nif in the plant-associated Azoarcus and non-plant-associated Aromatoleum sub-groups.</title>
        <authorList>
            <person name="Lafos M."/>
            <person name="Maluk M."/>
            <person name="Batista M."/>
            <person name="Junghare M."/>
            <person name="Carmona M."/>
            <person name="Faoro H."/>
            <person name="Cruz L.M."/>
            <person name="Battistoni F."/>
            <person name="De Souza E."/>
            <person name="Pedrosa F."/>
            <person name="Chen W.-M."/>
            <person name="Poole P.S."/>
            <person name="Dixon R.A."/>
            <person name="James E.K."/>
        </authorList>
    </citation>
    <scope>NUCLEOTIDE SEQUENCE [LARGE SCALE GENOMIC DNA]</scope>
    <source>
        <strain evidence="7 8">PbN1</strain>
    </source>
</reference>
<evidence type="ECO:0000259" key="5">
    <source>
        <dbReference type="PROSITE" id="PS50111"/>
    </source>
</evidence>
<feature type="domain" description="Methyl-accepting transducer" evidence="5">
    <location>
        <begin position="394"/>
        <end position="630"/>
    </location>
</feature>
<dbReference type="SMART" id="SM00304">
    <property type="entry name" value="HAMP"/>
    <property type="match status" value="1"/>
</dbReference>
<protein>
    <submittedName>
        <fullName evidence="7">HAMP domain-containing protein</fullName>
    </submittedName>
</protein>
<comment type="similarity">
    <text evidence="2">Belongs to the methyl-accepting chemotaxis (MCP) protein family.</text>
</comment>
<dbReference type="Proteomes" id="UP000633943">
    <property type="component" value="Unassembled WGS sequence"/>
</dbReference>
<keyword evidence="1 3" id="KW-0807">Transducer</keyword>
<evidence type="ECO:0000256" key="4">
    <source>
        <dbReference type="SAM" id="Phobius"/>
    </source>
</evidence>
<evidence type="ECO:0000256" key="1">
    <source>
        <dbReference type="ARBA" id="ARBA00023224"/>
    </source>
</evidence>
<evidence type="ECO:0000313" key="7">
    <source>
        <dbReference type="EMBL" id="NMG15990.1"/>
    </source>
</evidence>
<dbReference type="InterPro" id="IPR003660">
    <property type="entry name" value="HAMP_dom"/>
</dbReference>
<evidence type="ECO:0000313" key="8">
    <source>
        <dbReference type="Proteomes" id="UP000633943"/>
    </source>
</evidence>
<dbReference type="PROSITE" id="PS50111">
    <property type="entry name" value="CHEMOTAXIS_TRANSDUC_2"/>
    <property type="match status" value="1"/>
</dbReference>
<dbReference type="PANTHER" id="PTHR32089:SF112">
    <property type="entry name" value="LYSOZYME-LIKE PROTEIN-RELATED"/>
    <property type="match status" value="1"/>
</dbReference>
<dbReference type="Pfam" id="PF00672">
    <property type="entry name" value="HAMP"/>
    <property type="match status" value="1"/>
</dbReference>
<keyword evidence="8" id="KW-1185">Reference proteome</keyword>
<proteinExistence type="inferred from homology"/>
<feature type="domain" description="HAMP" evidence="6">
    <location>
        <begin position="337"/>
        <end position="389"/>
    </location>
</feature>
<gene>
    <name evidence="7" type="ORF">GPA24_10645</name>
</gene>
<dbReference type="EMBL" id="WTVP01000025">
    <property type="protein sequence ID" value="NMG15990.1"/>
    <property type="molecule type" value="Genomic_DNA"/>
</dbReference>
<dbReference type="RefSeq" id="WP_169202597.1">
    <property type="nucleotide sequence ID" value="NZ_CP059467.1"/>
</dbReference>
<organism evidence="7 8">
    <name type="scientific">Aromatoleum bremense</name>
    <dbReference type="NCBI Taxonomy" id="76115"/>
    <lineage>
        <taxon>Bacteria</taxon>
        <taxon>Pseudomonadati</taxon>
        <taxon>Pseudomonadota</taxon>
        <taxon>Betaproteobacteria</taxon>
        <taxon>Rhodocyclales</taxon>
        <taxon>Rhodocyclaceae</taxon>
        <taxon>Aromatoleum</taxon>
    </lineage>
</organism>
<dbReference type="SMART" id="SM00283">
    <property type="entry name" value="MA"/>
    <property type="match status" value="1"/>
</dbReference>